<accession>T1AGZ2</accession>
<reference evidence="2" key="1">
    <citation type="submission" date="2013-08" db="EMBL/GenBank/DDBJ databases">
        <authorList>
            <person name="Mendez C."/>
            <person name="Richter M."/>
            <person name="Ferrer M."/>
            <person name="Sanchez J."/>
        </authorList>
    </citation>
    <scope>NUCLEOTIDE SEQUENCE</scope>
</reference>
<dbReference type="InterPro" id="IPR016039">
    <property type="entry name" value="Thiolase-like"/>
</dbReference>
<dbReference type="SUPFAM" id="SSF53901">
    <property type="entry name" value="Thiolase-like"/>
    <property type="match status" value="1"/>
</dbReference>
<name>T1AGZ2_9ZZZZ</name>
<reference evidence="2" key="2">
    <citation type="journal article" date="2014" name="ISME J.">
        <title>Microbial stratification in low pH oxic and suboxic macroscopic growths along an acid mine drainage.</title>
        <authorList>
            <person name="Mendez-Garcia C."/>
            <person name="Mesa V."/>
            <person name="Sprenger R.R."/>
            <person name="Richter M."/>
            <person name="Diez M.S."/>
            <person name="Solano J."/>
            <person name="Bargiela R."/>
            <person name="Golyshina O.V."/>
            <person name="Manteca A."/>
            <person name="Ramos J.L."/>
            <person name="Gallego J.R."/>
            <person name="Llorente I."/>
            <person name="Martins Dos Santos V.A."/>
            <person name="Jensen O.N."/>
            <person name="Pelaez A.I."/>
            <person name="Sanchez J."/>
            <person name="Ferrer M."/>
        </authorList>
    </citation>
    <scope>NUCLEOTIDE SEQUENCE</scope>
</reference>
<protein>
    <recommendedName>
        <fullName evidence="1">Beta-ketoacyl synthase-like N-terminal domain-containing protein</fullName>
    </recommendedName>
</protein>
<comment type="caution">
    <text evidence="2">The sequence shown here is derived from an EMBL/GenBank/DDBJ whole genome shotgun (WGS) entry which is preliminary data.</text>
</comment>
<dbReference type="InterPro" id="IPR014030">
    <property type="entry name" value="Ketoacyl_synth_N"/>
</dbReference>
<dbReference type="Pfam" id="PF13723">
    <property type="entry name" value="Ketoacyl-synt_2"/>
    <property type="match status" value="1"/>
</dbReference>
<proteinExistence type="predicted"/>
<evidence type="ECO:0000313" key="2">
    <source>
        <dbReference type="EMBL" id="EQD56447.1"/>
    </source>
</evidence>
<dbReference type="EMBL" id="AUZZ01003627">
    <property type="protein sequence ID" value="EQD56447.1"/>
    <property type="molecule type" value="Genomic_DNA"/>
</dbReference>
<dbReference type="AlphaFoldDB" id="T1AGZ2"/>
<feature type="non-terminal residue" evidence="2">
    <location>
        <position position="1"/>
    </location>
</feature>
<feature type="domain" description="Beta-ketoacyl synthase-like N-terminal" evidence="1">
    <location>
        <begin position="3"/>
        <end position="177"/>
    </location>
</feature>
<organism evidence="2">
    <name type="scientific">mine drainage metagenome</name>
    <dbReference type="NCBI Taxonomy" id="410659"/>
    <lineage>
        <taxon>unclassified sequences</taxon>
        <taxon>metagenomes</taxon>
        <taxon>ecological metagenomes</taxon>
    </lineage>
</organism>
<sequence length="234" mass="24762">REPYTPQPTETPPPVTLPPAERRRIGATVRLALSAAQQALAATDLDVAQLATVFAASGGDGAICHEFCATLASSDRQISPTRFHNSVHNAASGYWSIAMRSTAPSTALSAYDGSFAAGLLEALAQLTVRTAPVLLVSYDSAYPEPLHAKRPIAAAFACALLLVPRPETGARARIEARLVQAPGDTLEEEPLESLRRGVPAARGLPLLRQLARGERGRVVIDYLSGLQLALEVVP</sequence>
<dbReference type="Gene3D" id="3.40.47.10">
    <property type="match status" value="1"/>
</dbReference>
<evidence type="ECO:0000259" key="1">
    <source>
        <dbReference type="Pfam" id="PF13723"/>
    </source>
</evidence>
<gene>
    <name evidence="2" type="ORF">B2A_05248</name>
</gene>
<dbReference type="GO" id="GO:0016746">
    <property type="term" value="F:acyltransferase activity"/>
    <property type="evidence" value="ECO:0007669"/>
    <property type="project" value="InterPro"/>
</dbReference>